<protein>
    <submittedName>
        <fullName evidence="1">Uncharacterized protein</fullName>
    </submittedName>
</protein>
<dbReference type="EMBL" id="JAWRVE010000147">
    <property type="protein sequence ID" value="KAL1853607.1"/>
    <property type="molecule type" value="Genomic_DNA"/>
</dbReference>
<sequence length="212" mass="23294">MRKTLRKLFGRRPKSTLASFSPVTKCHPNRSSAPPALGRGYSVGELTTYVVTDHFDCQAQHHATTQLGLAKEDTTSYEVLSRIRQFREAERRLQAKFPQNRIVDAGKFPGNMELLEGVSKEDTRFFVAMDSEDSSQYVAVNLVIFSAANEPACNPGAPQLQPMVIAEDALSHLLRQWQVGGVSDGFLAIVSIGTDISVHVFKTKEGLVSLSG</sequence>
<organism evidence="1 2">
    <name type="scientific">Diaporthe australafricana</name>
    <dbReference type="NCBI Taxonomy" id="127596"/>
    <lineage>
        <taxon>Eukaryota</taxon>
        <taxon>Fungi</taxon>
        <taxon>Dikarya</taxon>
        <taxon>Ascomycota</taxon>
        <taxon>Pezizomycotina</taxon>
        <taxon>Sordariomycetes</taxon>
        <taxon>Sordariomycetidae</taxon>
        <taxon>Diaporthales</taxon>
        <taxon>Diaporthaceae</taxon>
        <taxon>Diaporthe</taxon>
    </lineage>
</organism>
<name>A0ABR3W5I0_9PEZI</name>
<comment type="caution">
    <text evidence="1">The sequence shown here is derived from an EMBL/GenBank/DDBJ whole genome shotgun (WGS) entry which is preliminary data.</text>
</comment>
<evidence type="ECO:0000313" key="1">
    <source>
        <dbReference type="EMBL" id="KAL1853607.1"/>
    </source>
</evidence>
<accession>A0ABR3W5I0</accession>
<keyword evidence="2" id="KW-1185">Reference proteome</keyword>
<proteinExistence type="predicted"/>
<dbReference type="Proteomes" id="UP001583177">
    <property type="component" value="Unassembled WGS sequence"/>
</dbReference>
<reference evidence="1 2" key="1">
    <citation type="journal article" date="2024" name="IMA Fungus">
        <title>IMA Genome - F19 : A genome assembly and annotation guide to empower mycologists, including annotated draft genome sequences of Ceratocystis pirilliformis, Diaporthe australafricana, Fusarium ophioides, Paecilomyces lecythidis, and Sporothrix stenoceras.</title>
        <authorList>
            <person name="Aylward J."/>
            <person name="Wilson A.M."/>
            <person name="Visagie C.M."/>
            <person name="Spraker J."/>
            <person name="Barnes I."/>
            <person name="Buitendag C."/>
            <person name="Ceriani C."/>
            <person name="Del Mar Angel L."/>
            <person name="du Plessis D."/>
            <person name="Fuchs T."/>
            <person name="Gasser K."/>
            <person name="Kramer D."/>
            <person name="Li W."/>
            <person name="Munsamy K."/>
            <person name="Piso A."/>
            <person name="Price J.L."/>
            <person name="Sonnekus B."/>
            <person name="Thomas C."/>
            <person name="van der Nest A."/>
            <person name="van Dijk A."/>
            <person name="van Heerden A."/>
            <person name="van Vuuren N."/>
            <person name="Yilmaz N."/>
            <person name="Duong T.A."/>
            <person name="van der Merwe N.A."/>
            <person name="Wingfield M.J."/>
            <person name="Wingfield B.D."/>
        </authorList>
    </citation>
    <scope>NUCLEOTIDE SEQUENCE [LARGE SCALE GENOMIC DNA]</scope>
    <source>
        <strain evidence="1 2">CMW 18300</strain>
    </source>
</reference>
<evidence type="ECO:0000313" key="2">
    <source>
        <dbReference type="Proteomes" id="UP001583177"/>
    </source>
</evidence>
<gene>
    <name evidence="1" type="ORF">Daus18300_011730</name>
</gene>